<evidence type="ECO:0000313" key="1">
    <source>
        <dbReference type="EMBL" id="MDA0140118.1"/>
    </source>
</evidence>
<accession>A0ABT4RNI5</accession>
<evidence type="ECO:0008006" key="3">
    <source>
        <dbReference type="Google" id="ProtNLM"/>
    </source>
</evidence>
<keyword evidence="2" id="KW-1185">Reference proteome</keyword>
<comment type="caution">
    <text evidence="1">The sequence shown here is derived from an EMBL/GenBank/DDBJ whole genome shotgun (WGS) entry which is preliminary data.</text>
</comment>
<reference evidence="1" key="1">
    <citation type="submission" date="2022-10" db="EMBL/GenBank/DDBJ databases">
        <title>The WGS of Solirubrobacter sp. CPCC 204708.</title>
        <authorList>
            <person name="Jiang Z."/>
        </authorList>
    </citation>
    <scope>NUCLEOTIDE SEQUENCE</scope>
    <source>
        <strain evidence="1">CPCC 204708</strain>
    </source>
</reference>
<gene>
    <name evidence="1" type="ORF">OJ962_21625</name>
</gene>
<sequence length="178" mass="19853">MHATTRTARRALELAQDAVFQGRLAEAHRHMRAAEHSGADVAALAALQRQLNRRRAADRGMERLAELERARVAGVPAAALPRTAASRDGLRVSAHVVDRWRERIGAADRAAANAAIEEFARMGRITGERPRWSSNRARPGTRYVLWHEQPGVALVVIEGVVATVLTRENRRRRPRRRG</sequence>
<dbReference type="RefSeq" id="WP_202955964.1">
    <property type="nucleotide sequence ID" value="NZ_JAPCID010000033.1"/>
</dbReference>
<protein>
    <recommendedName>
        <fullName evidence="3">DUF222 domain-containing protein</fullName>
    </recommendedName>
</protein>
<dbReference type="EMBL" id="JAPCID010000033">
    <property type="protein sequence ID" value="MDA0140118.1"/>
    <property type="molecule type" value="Genomic_DNA"/>
</dbReference>
<organism evidence="1 2">
    <name type="scientific">Solirubrobacter deserti</name>
    <dbReference type="NCBI Taxonomy" id="2282478"/>
    <lineage>
        <taxon>Bacteria</taxon>
        <taxon>Bacillati</taxon>
        <taxon>Actinomycetota</taxon>
        <taxon>Thermoleophilia</taxon>
        <taxon>Solirubrobacterales</taxon>
        <taxon>Solirubrobacteraceae</taxon>
        <taxon>Solirubrobacter</taxon>
    </lineage>
</organism>
<evidence type="ECO:0000313" key="2">
    <source>
        <dbReference type="Proteomes" id="UP001147700"/>
    </source>
</evidence>
<proteinExistence type="predicted"/>
<name>A0ABT4RNI5_9ACTN</name>
<dbReference type="Proteomes" id="UP001147700">
    <property type="component" value="Unassembled WGS sequence"/>
</dbReference>